<feature type="transmembrane region" description="Helical" evidence="1">
    <location>
        <begin position="5"/>
        <end position="22"/>
    </location>
</feature>
<keyword evidence="1" id="KW-0472">Membrane</keyword>
<dbReference type="InterPro" id="IPR025918">
    <property type="entry name" value="YIEGIA"/>
</dbReference>
<reference evidence="2 3" key="1">
    <citation type="submission" date="2014-12" db="EMBL/GenBank/DDBJ databases">
        <title>Draft genome sequence of Terrisporobacter sp. 08-306576, isolated from the blood culture of a bacteremia patient.</title>
        <authorList>
            <person name="Lund L.C."/>
            <person name="Sydenham T.V."/>
            <person name="Hogh S.V."/>
            <person name="Skov M.N."/>
            <person name="Kemp M."/>
            <person name="Justesen U.S."/>
        </authorList>
    </citation>
    <scope>NUCLEOTIDE SEQUENCE [LARGE SCALE GENOMIC DNA]</scope>
    <source>
        <strain evidence="2 3">08-306576</strain>
    </source>
</reference>
<protein>
    <submittedName>
        <fullName evidence="2">Spore envelope protein</fullName>
    </submittedName>
</protein>
<dbReference type="RefSeq" id="WP_039678878.1">
    <property type="nucleotide sequence ID" value="NZ_JAWGXO010000015.1"/>
</dbReference>
<gene>
    <name evidence="2" type="ORF">QX51_05365</name>
</gene>
<dbReference type="EMBL" id="JWHR01000059">
    <property type="protein sequence ID" value="KHS57928.1"/>
    <property type="molecule type" value="Genomic_DNA"/>
</dbReference>
<sequence>MDKIFFIGIIIGVLSRIIMLNLDEKQYPAQPNVLVSQIVLAFVASSLGALLVPALLERSYTSITFLSLAAEQFRQVRNNRRDTLQSLESTQLVSRGNSFIEDIARTYEIRNYMCIVTSFLTVALYHALNSEFKVKDPTALIVSSLFGLILAYILRRSISRQCIGDIAEISIVDVSFVDTSILKVGDFQGLTNVALKEDREKYLKYAVGIKIMPRDNSYKNASIIAYVGQRQAICYNLYSRLGILKQIVEPAFTPLPRKNPKNQCLYLAFFPIEKDERKIIEAVKSCPILDSARGKNIALNNMKIEGKEIV</sequence>
<feature type="transmembrane region" description="Helical" evidence="1">
    <location>
        <begin position="134"/>
        <end position="154"/>
    </location>
</feature>
<dbReference type="OrthoDB" id="1846546at2"/>
<comment type="caution">
    <text evidence="2">The sequence shown here is derived from an EMBL/GenBank/DDBJ whole genome shotgun (WGS) entry which is preliminary data.</text>
</comment>
<keyword evidence="1" id="KW-1133">Transmembrane helix</keyword>
<dbReference type="Proteomes" id="UP000031189">
    <property type="component" value="Unassembled WGS sequence"/>
</dbReference>
<keyword evidence="3" id="KW-1185">Reference proteome</keyword>
<dbReference type="STRING" id="1577792.QX51_05365"/>
<evidence type="ECO:0000313" key="3">
    <source>
        <dbReference type="Proteomes" id="UP000031189"/>
    </source>
</evidence>
<evidence type="ECO:0000313" key="2">
    <source>
        <dbReference type="EMBL" id="KHS57928.1"/>
    </source>
</evidence>
<organism evidence="2 3">
    <name type="scientific">Terrisporobacter othiniensis</name>
    <dbReference type="NCBI Taxonomy" id="1577792"/>
    <lineage>
        <taxon>Bacteria</taxon>
        <taxon>Bacillati</taxon>
        <taxon>Bacillota</taxon>
        <taxon>Clostridia</taxon>
        <taxon>Peptostreptococcales</taxon>
        <taxon>Peptostreptococcaceae</taxon>
        <taxon>Terrisporobacter</taxon>
    </lineage>
</organism>
<feature type="transmembrane region" description="Helical" evidence="1">
    <location>
        <begin position="34"/>
        <end position="56"/>
    </location>
</feature>
<name>A0A0B3VYN5_9FIRM</name>
<feature type="transmembrane region" description="Helical" evidence="1">
    <location>
        <begin position="109"/>
        <end position="128"/>
    </location>
</feature>
<keyword evidence="1" id="KW-0812">Transmembrane</keyword>
<proteinExistence type="predicted"/>
<keyword evidence="2" id="KW-0261">Viral envelope protein</keyword>
<dbReference type="Pfam" id="PF14045">
    <property type="entry name" value="YIEGIA"/>
    <property type="match status" value="1"/>
</dbReference>
<keyword evidence="2" id="KW-0946">Virion</keyword>
<evidence type="ECO:0000256" key="1">
    <source>
        <dbReference type="SAM" id="Phobius"/>
    </source>
</evidence>
<dbReference type="AlphaFoldDB" id="A0A0B3VYN5"/>
<accession>A0A0B3VYN5</accession>